<dbReference type="OMA" id="QNSHTIE"/>
<evidence type="ECO:0000256" key="6">
    <source>
        <dbReference type="ARBA" id="ARBA00022833"/>
    </source>
</evidence>
<dbReference type="Ensembl" id="ENSSTUT00000046020.1">
    <property type="protein sequence ID" value="ENSSTUP00000044083.1"/>
    <property type="gene ID" value="ENSSTUG00000018587.1"/>
</dbReference>
<dbReference type="GO" id="GO:0000981">
    <property type="term" value="F:DNA-binding transcription factor activity, RNA polymerase II-specific"/>
    <property type="evidence" value="ECO:0007669"/>
    <property type="project" value="TreeGrafter"/>
</dbReference>
<evidence type="ECO:0000256" key="1">
    <source>
        <dbReference type="ARBA" id="ARBA00004123"/>
    </source>
</evidence>
<dbReference type="InterPro" id="IPR013087">
    <property type="entry name" value="Znf_C2H2_type"/>
</dbReference>
<evidence type="ECO:0000256" key="7">
    <source>
        <dbReference type="ARBA" id="ARBA00023015"/>
    </source>
</evidence>
<evidence type="ECO:0000256" key="11">
    <source>
        <dbReference type="PROSITE-ProRule" id="PRU00042"/>
    </source>
</evidence>
<dbReference type="PANTHER" id="PTHR24384">
    <property type="entry name" value="FINGER PUTATIVE TRANSCRIPTION FACTOR FAMILY-RELATED"/>
    <property type="match status" value="1"/>
</dbReference>
<evidence type="ECO:0000256" key="2">
    <source>
        <dbReference type="ARBA" id="ARBA00006991"/>
    </source>
</evidence>
<dbReference type="Proteomes" id="UP000472277">
    <property type="component" value="Chromosome 4"/>
</dbReference>
<dbReference type="FunFam" id="3.30.160.60:FF:000475">
    <property type="entry name" value="zinc finger protein 32 isoform X1"/>
    <property type="match status" value="1"/>
</dbReference>
<dbReference type="GO" id="GO:0000978">
    <property type="term" value="F:RNA polymerase II cis-regulatory region sequence-specific DNA binding"/>
    <property type="evidence" value="ECO:0007669"/>
    <property type="project" value="TreeGrafter"/>
</dbReference>
<accession>A0A673ZBA6</accession>
<evidence type="ECO:0000256" key="3">
    <source>
        <dbReference type="ARBA" id="ARBA00022723"/>
    </source>
</evidence>
<evidence type="ECO:0000256" key="4">
    <source>
        <dbReference type="ARBA" id="ARBA00022737"/>
    </source>
</evidence>
<dbReference type="Pfam" id="PF00096">
    <property type="entry name" value="zf-C2H2"/>
    <property type="match status" value="3"/>
</dbReference>
<evidence type="ECO:0000256" key="10">
    <source>
        <dbReference type="ARBA" id="ARBA00023242"/>
    </source>
</evidence>
<evidence type="ECO:0000256" key="5">
    <source>
        <dbReference type="ARBA" id="ARBA00022771"/>
    </source>
</evidence>
<keyword evidence="4" id="KW-0677">Repeat</keyword>
<dbReference type="InParanoid" id="A0A673ZBA6"/>
<dbReference type="PROSITE" id="PS50157">
    <property type="entry name" value="ZINC_FINGER_C2H2_2"/>
    <property type="match status" value="3"/>
</dbReference>
<keyword evidence="5 11" id="KW-0863">Zinc-finger</keyword>
<dbReference type="GeneTree" id="ENSGT01150000286958"/>
<dbReference type="InterPro" id="IPR050752">
    <property type="entry name" value="C2H2-ZF_domain"/>
</dbReference>
<dbReference type="FunFam" id="3.30.160.60:FF:000761">
    <property type="entry name" value="Zinc finger protein 449"/>
    <property type="match status" value="1"/>
</dbReference>
<evidence type="ECO:0000313" key="15">
    <source>
        <dbReference type="Proteomes" id="UP000472277"/>
    </source>
</evidence>
<feature type="domain" description="C2H2-type" evidence="13">
    <location>
        <begin position="294"/>
        <end position="321"/>
    </location>
</feature>
<keyword evidence="8" id="KW-0238">DNA-binding</keyword>
<keyword evidence="3" id="KW-0479">Metal-binding</keyword>
<proteinExistence type="inferred from homology"/>
<reference evidence="14" key="2">
    <citation type="submission" date="2025-09" db="UniProtKB">
        <authorList>
            <consortium name="Ensembl"/>
        </authorList>
    </citation>
    <scope>IDENTIFICATION</scope>
</reference>
<evidence type="ECO:0000259" key="13">
    <source>
        <dbReference type="PROSITE" id="PS50157"/>
    </source>
</evidence>
<keyword evidence="6" id="KW-0862">Zinc</keyword>
<keyword evidence="15" id="KW-1185">Reference proteome</keyword>
<feature type="domain" description="C2H2-type" evidence="13">
    <location>
        <begin position="265"/>
        <end position="292"/>
    </location>
</feature>
<keyword evidence="9" id="KW-0804">Transcription</keyword>
<evidence type="ECO:0000256" key="12">
    <source>
        <dbReference type="SAM" id="MobiDB-lite"/>
    </source>
</evidence>
<dbReference type="PROSITE" id="PS00028">
    <property type="entry name" value="ZINC_FINGER_C2H2_1"/>
    <property type="match status" value="3"/>
</dbReference>
<comment type="subcellular location">
    <subcellularLocation>
        <location evidence="1">Nucleus</location>
    </subcellularLocation>
</comment>
<feature type="region of interest" description="Disordered" evidence="12">
    <location>
        <begin position="15"/>
        <end position="149"/>
    </location>
</feature>
<organism evidence="14 15">
    <name type="scientific">Salmo trutta</name>
    <name type="common">Brown trout</name>
    <dbReference type="NCBI Taxonomy" id="8032"/>
    <lineage>
        <taxon>Eukaryota</taxon>
        <taxon>Metazoa</taxon>
        <taxon>Chordata</taxon>
        <taxon>Craniata</taxon>
        <taxon>Vertebrata</taxon>
        <taxon>Euteleostomi</taxon>
        <taxon>Actinopterygii</taxon>
        <taxon>Neopterygii</taxon>
        <taxon>Teleostei</taxon>
        <taxon>Protacanthopterygii</taxon>
        <taxon>Salmoniformes</taxon>
        <taxon>Salmonidae</taxon>
        <taxon>Salmoninae</taxon>
        <taxon>Salmo</taxon>
    </lineage>
</organism>
<dbReference type="SUPFAM" id="SSF57667">
    <property type="entry name" value="beta-beta-alpha zinc fingers"/>
    <property type="match status" value="2"/>
</dbReference>
<dbReference type="SMART" id="SM00355">
    <property type="entry name" value="ZnF_C2H2"/>
    <property type="match status" value="4"/>
</dbReference>
<dbReference type="AlphaFoldDB" id="A0A673ZBA6"/>
<evidence type="ECO:0000256" key="8">
    <source>
        <dbReference type="ARBA" id="ARBA00023125"/>
    </source>
</evidence>
<dbReference type="GO" id="GO:0008270">
    <property type="term" value="F:zinc ion binding"/>
    <property type="evidence" value="ECO:0007669"/>
    <property type="project" value="UniProtKB-KW"/>
</dbReference>
<protein>
    <recommendedName>
        <fullName evidence="13">C2H2-type domain-containing protein</fullName>
    </recommendedName>
</protein>
<dbReference type="InterPro" id="IPR036236">
    <property type="entry name" value="Znf_C2H2_sf"/>
</dbReference>
<keyword evidence="7" id="KW-0805">Transcription regulation</keyword>
<dbReference type="Gene3D" id="3.30.160.60">
    <property type="entry name" value="Classic Zinc Finger"/>
    <property type="match status" value="3"/>
</dbReference>
<feature type="compositionally biased region" description="Basic and acidic residues" evidence="12">
    <location>
        <begin position="108"/>
        <end position="121"/>
    </location>
</feature>
<dbReference type="FunFam" id="3.30.160.60:FF:000446">
    <property type="entry name" value="Zinc finger protein"/>
    <property type="match status" value="1"/>
</dbReference>
<dbReference type="GO" id="GO:0005634">
    <property type="term" value="C:nucleus"/>
    <property type="evidence" value="ECO:0007669"/>
    <property type="project" value="UniProtKB-SubCell"/>
</dbReference>
<feature type="domain" description="C2H2-type" evidence="13">
    <location>
        <begin position="237"/>
        <end position="264"/>
    </location>
</feature>
<name>A0A673ZBA6_SALTR</name>
<evidence type="ECO:0000256" key="9">
    <source>
        <dbReference type="ARBA" id="ARBA00023163"/>
    </source>
</evidence>
<comment type="similarity">
    <text evidence="2">Belongs to the krueppel C2H2-type zinc-finger protein family.</text>
</comment>
<evidence type="ECO:0000313" key="14">
    <source>
        <dbReference type="Ensembl" id="ENSSTUP00000044083.1"/>
    </source>
</evidence>
<reference evidence="14" key="1">
    <citation type="submission" date="2025-08" db="UniProtKB">
        <authorList>
            <consortium name="Ensembl"/>
        </authorList>
    </citation>
    <scope>IDENTIFICATION</scope>
</reference>
<keyword evidence="10" id="KW-0539">Nucleus</keyword>
<dbReference type="PANTHER" id="PTHR24384:SF189">
    <property type="entry name" value="C2H2-TYPE DOMAIN-CONTAINING PROTEIN-RELATED"/>
    <property type="match status" value="1"/>
</dbReference>
<sequence>MVDLNYRQFTLSVSEVPVLPEQQHCEQEKSPSLGQEDTEPTQIKEEQGELGPSQEEEQNSHTIEFIFTPVLVKSDCDEDPTQPSHLYQAPKEGNREGDTLPNTTTEQIKTEPDGEDYRESEPTNDSQTLSAVNPDCPEDQSENSESRKRIVKIQHSCINTKVRKSIEVSNGKSPSQSNAAVSCCKVCGKSFLYMGSLMKRANSRKRSRTSLWCVCGMRFQSQESMIDHHQTHIGARFSCQVCSKCFTTEYDMSVHMRIHTDEKQYQCSDCGKSYTQFGYLQVHMRSHTGETPPYPCPDCDKGFHWSDHLKRHIRSHTEEKELAPPLGCQSSEQF</sequence>